<proteinExistence type="inferred from homology"/>
<protein>
    <recommendedName>
        <fullName evidence="11">RecBCD enzyme subunit RecD</fullName>
        <ecNumber evidence="11">5.6.2.3</ecNumber>
    </recommendedName>
    <alternativeName>
        <fullName evidence="11">DNA 5'-3' helicase subunit RecD</fullName>
    </alternativeName>
    <alternativeName>
        <fullName evidence="11">Exonuclease V subunit RecD</fullName>
        <shortName evidence="11">ExoV subunit RecD</shortName>
    </alternativeName>
    <alternativeName>
        <fullName evidence="11">Helicase/nuclease RecBCD subunit RecD</fullName>
    </alternativeName>
</protein>
<feature type="domain" description="RecBCD enzyme subunit RecD N-terminal" evidence="13">
    <location>
        <begin position="26"/>
        <end position="115"/>
    </location>
</feature>
<dbReference type="InterPro" id="IPR006344">
    <property type="entry name" value="RecD"/>
</dbReference>
<evidence type="ECO:0000256" key="8">
    <source>
        <dbReference type="ARBA" id="ARBA00023125"/>
    </source>
</evidence>
<evidence type="ECO:0000256" key="10">
    <source>
        <dbReference type="ARBA" id="ARBA00023235"/>
    </source>
</evidence>
<evidence type="ECO:0000256" key="9">
    <source>
        <dbReference type="ARBA" id="ARBA00023204"/>
    </source>
</evidence>
<keyword evidence="7 11" id="KW-0067">ATP-binding</keyword>
<comment type="miscellaneous">
    <text evidence="11">In the RecBCD complex, RecB has a slow 3'-5' helicase, an exonuclease activity and loads RecA onto ssDNA, RecD has a fast 5'-3' helicase activity, while RecC stimulates the ATPase and processivity of the RecB helicase and contributes to recognition of the Chi site.</text>
</comment>
<evidence type="ECO:0000256" key="3">
    <source>
        <dbReference type="ARBA" id="ARBA00022763"/>
    </source>
</evidence>
<dbReference type="Pfam" id="PF13245">
    <property type="entry name" value="AAA_19"/>
    <property type="match status" value="1"/>
</dbReference>
<evidence type="ECO:0000256" key="6">
    <source>
        <dbReference type="ARBA" id="ARBA00022839"/>
    </source>
</evidence>
<keyword evidence="2 11" id="KW-0547">Nucleotide-binding</keyword>
<dbReference type="RefSeq" id="WP_246948487.1">
    <property type="nucleotide sequence ID" value="NZ_JALKII010000002.1"/>
</dbReference>
<dbReference type="Gene3D" id="1.10.10.1020">
    <property type="entry name" value="RecBCD complex, subunit RecD, N-terminal domain"/>
    <property type="match status" value="1"/>
</dbReference>
<evidence type="ECO:0000313" key="15">
    <source>
        <dbReference type="Proteomes" id="UP001165524"/>
    </source>
</evidence>
<dbReference type="InterPro" id="IPR027785">
    <property type="entry name" value="UvrD-like_helicase_C"/>
</dbReference>
<keyword evidence="6 11" id="KW-0269">Exonuclease</keyword>
<keyword evidence="1 11" id="KW-0540">Nuclease</keyword>
<evidence type="ECO:0000259" key="13">
    <source>
        <dbReference type="Pfam" id="PF21185"/>
    </source>
</evidence>
<comment type="similarity">
    <text evidence="11">Belongs to the RecD family.</text>
</comment>
<organism evidence="14 15">
    <name type="scientific">Alcanivorax quisquiliarum</name>
    <dbReference type="NCBI Taxonomy" id="2933565"/>
    <lineage>
        <taxon>Bacteria</taxon>
        <taxon>Pseudomonadati</taxon>
        <taxon>Pseudomonadota</taxon>
        <taxon>Gammaproteobacteria</taxon>
        <taxon>Oceanospirillales</taxon>
        <taxon>Alcanivoracaceae</taxon>
        <taxon>Alcanivorax</taxon>
    </lineage>
</organism>
<feature type="domain" description="UvrD-like helicase C-terminal" evidence="12">
    <location>
        <begin position="539"/>
        <end position="586"/>
    </location>
</feature>
<dbReference type="InterPro" id="IPR027417">
    <property type="entry name" value="P-loop_NTPase"/>
</dbReference>
<comment type="catalytic activity">
    <reaction evidence="11">
        <text>ATP + H2O = ADP + phosphate + H(+)</text>
        <dbReference type="Rhea" id="RHEA:13065"/>
        <dbReference type="ChEBI" id="CHEBI:15377"/>
        <dbReference type="ChEBI" id="CHEBI:15378"/>
        <dbReference type="ChEBI" id="CHEBI:30616"/>
        <dbReference type="ChEBI" id="CHEBI:43474"/>
        <dbReference type="ChEBI" id="CHEBI:456216"/>
        <dbReference type="EC" id="5.6.2.3"/>
    </reaction>
</comment>
<evidence type="ECO:0000259" key="12">
    <source>
        <dbReference type="Pfam" id="PF13538"/>
    </source>
</evidence>
<keyword evidence="10 11" id="KW-0413">Isomerase</keyword>
<evidence type="ECO:0000256" key="2">
    <source>
        <dbReference type="ARBA" id="ARBA00022741"/>
    </source>
</evidence>
<dbReference type="NCBIfam" id="TIGR01447">
    <property type="entry name" value="recD"/>
    <property type="match status" value="1"/>
</dbReference>
<dbReference type="CDD" id="cd18809">
    <property type="entry name" value="SF1_C_RecD"/>
    <property type="match status" value="1"/>
</dbReference>
<keyword evidence="9 11" id="KW-0234">DNA repair</keyword>
<dbReference type="EC" id="5.6.2.3" evidence="11"/>
<dbReference type="InterPro" id="IPR041851">
    <property type="entry name" value="RecD_N_sf"/>
</dbReference>
<feature type="binding site" evidence="11">
    <location>
        <begin position="180"/>
        <end position="187"/>
    </location>
    <ligand>
        <name>ATP</name>
        <dbReference type="ChEBI" id="CHEBI:30616"/>
    </ligand>
</feature>
<accession>A0ABT0E4L6</accession>
<dbReference type="Pfam" id="PF13538">
    <property type="entry name" value="UvrD_C_2"/>
    <property type="match status" value="1"/>
</dbReference>
<comment type="caution">
    <text evidence="14">The sequence shown here is derived from an EMBL/GenBank/DDBJ whole genome shotgun (WGS) entry which is preliminary data.</text>
</comment>
<evidence type="ECO:0000256" key="4">
    <source>
        <dbReference type="ARBA" id="ARBA00022801"/>
    </source>
</evidence>
<dbReference type="SUPFAM" id="SSF52540">
    <property type="entry name" value="P-loop containing nucleoside triphosphate hydrolases"/>
    <property type="match status" value="2"/>
</dbReference>
<dbReference type="HAMAP" id="MF_01487">
    <property type="entry name" value="RecD"/>
    <property type="match status" value="1"/>
</dbReference>
<comment type="subunit">
    <text evidence="11">Heterotrimer of RecB, RecC and RecD. All subunits contribute to DNA-binding.</text>
</comment>
<evidence type="ECO:0000256" key="7">
    <source>
        <dbReference type="ARBA" id="ARBA00022840"/>
    </source>
</evidence>
<reference evidence="14" key="1">
    <citation type="submission" date="2022-04" db="EMBL/GenBank/DDBJ databases">
        <title>Alcanivorax sp. CY1518 draft genome sequence.</title>
        <authorList>
            <person name="Zhao G."/>
            <person name="An M."/>
        </authorList>
    </citation>
    <scope>NUCLEOTIDE SEQUENCE</scope>
    <source>
        <strain evidence="14">CY1518</strain>
    </source>
</reference>
<gene>
    <name evidence="11 14" type="primary">recD</name>
    <name evidence="14" type="ORF">MU846_03535</name>
</gene>
<evidence type="ECO:0000313" key="14">
    <source>
        <dbReference type="EMBL" id="MCK0536770.1"/>
    </source>
</evidence>
<sequence length="613" mass="65343">MSENTALSENTVARTALGWLESRAGRGLLRPLDVALAQLVAAHAPDDEAVWLVALVSYLGAQGHVCLDLSAPPAQPFDSTDCPWRPPATAPAPDGVVLGAPGDNTPLIIDGTRLYLARHYDAEGRVAAAVRSRLALCDIPTGAAGRLAGILFPPPAEGDIDWQCVAAINCVLHRFGIITGGPGTGKTWTVTRMLALHLLLANEQAPDEPLPRIRMAAPTGKAAARLTESLRATLPSLPLPDALSAALPAEAVTVHRLLGAGRDGRPRYHAGRLLPADIVVIDEASMIDLGLMTQLVAALPEHACLYLIGDRDQLASVEAGSVFADLCGQGGGDFSPALAARLEQEGVRVTANNGQQSIVDDHVTRLARVHRFDDASGIARLADAVRRGDTRAVHALREHPPVDIRWAAPDRAALIQHAVEHLTPMLALAVEGAPAEEVLEAFVRFRILCALRRGPWGAEQINAQISRALRRNGLASAASWYPGRAVLLTRNDWSLGLFNGDAGVAVIDPAEGQLKVAFLAPDGQIRFVPPVRLPTFEDCWAMTIHKSQGSEFDHVALVLPESDSPVLSRELVYTGITRARKQLLMVGDTRLLSTAVQKNIARTTGLAQQLAVK</sequence>
<dbReference type="InterPro" id="IPR050534">
    <property type="entry name" value="Coronavir_polyprotein_1ab"/>
</dbReference>
<keyword evidence="15" id="KW-1185">Reference proteome</keyword>
<name>A0ABT0E4L6_9GAMM</name>
<dbReference type="EMBL" id="JALKII010000002">
    <property type="protein sequence ID" value="MCK0536770.1"/>
    <property type="molecule type" value="Genomic_DNA"/>
</dbReference>
<evidence type="ECO:0000256" key="11">
    <source>
        <dbReference type="HAMAP-Rule" id="MF_01487"/>
    </source>
</evidence>
<dbReference type="CDD" id="cd17933">
    <property type="entry name" value="DEXSc_RecD-like"/>
    <property type="match status" value="1"/>
</dbReference>
<dbReference type="GO" id="GO:0008854">
    <property type="term" value="F:exodeoxyribonuclease V activity"/>
    <property type="evidence" value="ECO:0007669"/>
    <property type="project" value="UniProtKB-EC"/>
</dbReference>
<evidence type="ECO:0000256" key="5">
    <source>
        <dbReference type="ARBA" id="ARBA00022806"/>
    </source>
</evidence>
<keyword evidence="4 11" id="KW-0378">Hydrolase</keyword>
<comment type="function">
    <text evidence="11">A helicase/nuclease that prepares dsDNA breaks (DSB) for recombinational DNA repair. Binds to DSBs and unwinds DNA via a highly rapid and processive ATP-dependent bidirectional helicase activity. Unwinds dsDNA until it encounters a Chi (crossover hotspot instigator) sequence from the 3' direction. Cuts ssDNA a few nucleotides 3' to the Chi site. The properties and activities of the enzyme are changed at Chi. The Chi-altered holoenzyme produces a long 3'-ssDNA overhang and facilitates RecA-binding to the ssDNA for homologous DNA recombination and repair. Holoenzyme degrades any linearized DNA that is unable to undergo homologous recombination. In the holoenzyme this subunit has ssDNA-dependent ATPase and 5'-3' helicase activity. When added to pre-assembled RecBC greatly stimulates nuclease activity and augments holoenzyme processivity. Negatively regulates the RecA-loading ability of RecBCD.</text>
</comment>
<dbReference type="PANTHER" id="PTHR43788:SF6">
    <property type="entry name" value="DNA HELICASE B"/>
    <property type="match status" value="1"/>
</dbReference>
<dbReference type="InterPro" id="IPR049550">
    <property type="entry name" value="RecD_N"/>
</dbReference>
<dbReference type="Pfam" id="PF21185">
    <property type="entry name" value="RecD_N"/>
    <property type="match status" value="1"/>
</dbReference>
<dbReference type="PANTHER" id="PTHR43788">
    <property type="entry name" value="DNA2/NAM7 HELICASE FAMILY MEMBER"/>
    <property type="match status" value="1"/>
</dbReference>
<dbReference type="Gene3D" id="3.40.50.300">
    <property type="entry name" value="P-loop containing nucleotide triphosphate hydrolases"/>
    <property type="match status" value="3"/>
</dbReference>
<keyword evidence="5 11" id="KW-0347">Helicase</keyword>
<evidence type="ECO:0000256" key="1">
    <source>
        <dbReference type="ARBA" id="ARBA00022722"/>
    </source>
</evidence>
<keyword evidence="8 11" id="KW-0238">DNA-binding</keyword>
<keyword evidence="3 11" id="KW-0227">DNA damage</keyword>
<dbReference type="Proteomes" id="UP001165524">
    <property type="component" value="Unassembled WGS sequence"/>
</dbReference>